<feature type="domain" description="HNH nuclease" evidence="1">
    <location>
        <begin position="183"/>
        <end position="236"/>
    </location>
</feature>
<organism evidence="3 4">
    <name type="scientific">Adhaeribacter rhizoryzae</name>
    <dbReference type="NCBI Taxonomy" id="2607907"/>
    <lineage>
        <taxon>Bacteria</taxon>
        <taxon>Pseudomonadati</taxon>
        <taxon>Bacteroidota</taxon>
        <taxon>Cytophagia</taxon>
        <taxon>Cytophagales</taxon>
        <taxon>Hymenobacteraceae</taxon>
        <taxon>Adhaeribacter</taxon>
    </lineage>
</organism>
<feature type="domain" description="ScoMcrA-like DNA sulfur-binding" evidence="2">
    <location>
        <begin position="5"/>
        <end position="153"/>
    </location>
</feature>
<dbReference type="Pfam" id="PF13391">
    <property type="entry name" value="HNH_2"/>
    <property type="match status" value="1"/>
</dbReference>
<keyword evidence="3" id="KW-0540">Nuclease</keyword>
<keyword evidence="3" id="KW-0378">Hydrolase</keyword>
<dbReference type="InterPro" id="IPR058813">
    <property type="entry name" value="DNA-SBD_ScoMcrA"/>
</dbReference>
<dbReference type="PIRSF" id="PIRSF030850">
    <property type="entry name" value="UCP030850"/>
    <property type="match status" value="1"/>
</dbReference>
<accession>A0A5M6DHQ5</accession>
<dbReference type="Proteomes" id="UP000323426">
    <property type="component" value="Unassembled WGS sequence"/>
</dbReference>
<evidence type="ECO:0000313" key="3">
    <source>
        <dbReference type="EMBL" id="KAA5545790.1"/>
    </source>
</evidence>
<dbReference type="CDD" id="cd00085">
    <property type="entry name" value="HNHc"/>
    <property type="match status" value="1"/>
</dbReference>
<comment type="caution">
    <text evidence="3">The sequence shown here is derived from an EMBL/GenBank/DDBJ whole genome shotgun (WGS) entry which is preliminary data.</text>
</comment>
<evidence type="ECO:0000259" key="2">
    <source>
        <dbReference type="Pfam" id="PF26340"/>
    </source>
</evidence>
<dbReference type="NCBIfam" id="NF045808">
    <property type="entry name" value="PT-DNA_restrict"/>
    <property type="match status" value="1"/>
</dbReference>
<keyword evidence="3" id="KW-0255">Endonuclease</keyword>
<evidence type="ECO:0000313" key="4">
    <source>
        <dbReference type="Proteomes" id="UP000323426"/>
    </source>
</evidence>
<reference evidence="3 4" key="1">
    <citation type="submission" date="2019-09" db="EMBL/GenBank/DDBJ databases">
        <title>Genome sequence and assembly of Adhaeribacter sp.</title>
        <authorList>
            <person name="Chhetri G."/>
        </authorList>
    </citation>
    <scope>NUCLEOTIDE SEQUENCE [LARGE SCALE GENOMIC DNA]</scope>
    <source>
        <strain evidence="3 4">DK36</strain>
    </source>
</reference>
<sequence>MDDKGVIEQFSSIKTWQSKGTRAPHKPLLMLLALGEIQRGNTGFIPYATIEPRLNNLLADFGPPRKQIYTTFPFIRLANDRLWQFNKPELLNTKQDYTAKYLLMNDLQGKFPDEVVQQLKASPDLLVSVAELILEQNFPETLHQDILDAVGLNIAISLTGAKQIRKRDPLFRESILKAYEYQCAVCGFSVRLKNKILALEAAHIKWHQAGGPDEEVNGLALCATHHKLFDLGAFTVSPELKMLVSDEVNGQGADLWLIQHHGKSIKPPQKKAFYPNPDFTAWHVNEVFKGGYRE</sequence>
<dbReference type="RefSeq" id="WP_150088792.1">
    <property type="nucleotide sequence ID" value="NZ_VWSF01000008.1"/>
</dbReference>
<keyword evidence="4" id="KW-1185">Reference proteome</keyword>
<proteinExistence type="predicted"/>
<dbReference type="EMBL" id="VWSF01000008">
    <property type="protein sequence ID" value="KAA5545790.1"/>
    <property type="molecule type" value="Genomic_DNA"/>
</dbReference>
<dbReference type="InterPro" id="IPR011396">
    <property type="entry name" value="PT_DNA_restrict"/>
</dbReference>
<dbReference type="AlphaFoldDB" id="A0A5M6DHQ5"/>
<dbReference type="GO" id="GO:0004519">
    <property type="term" value="F:endonuclease activity"/>
    <property type="evidence" value="ECO:0007669"/>
    <property type="project" value="UniProtKB-KW"/>
</dbReference>
<evidence type="ECO:0000259" key="1">
    <source>
        <dbReference type="Pfam" id="PF13391"/>
    </source>
</evidence>
<protein>
    <submittedName>
        <fullName evidence="3">Restriction endonuclease</fullName>
    </submittedName>
</protein>
<name>A0A5M6DHQ5_9BACT</name>
<dbReference type="Pfam" id="PF26340">
    <property type="entry name" value="DNA-SBD_ScoMcrA"/>
    <property type="match status" value="1"/>
</dbReference>
<gene>
    <name evidence="3" type="ORF">F0145_12735</name>
</gene>
<dbReference type="InterPro" id="IPR003615">
    <property type="entry name" value="HNH_nuc"/>
</dbReference>